<name>A0A383BU32_9ZZZZ</name>
<dbReference type="PANTHER" id="PTHR10744">
    <property type="entry name" value="40S RIBOSOMAL PROTEIN S11 FAMILY MEMBER"/>
    <property type="match status" value="1"/>
</dbReference>
<dbReference type="EMBL" id="UINC01203228">
    <property type="protein sequence ID" value="SVE23379.1"/>
    <property type="molecule type" value="Genomic_DNA"/>
</dbReference>
<dbReference type="GO" id="GO:0006412">
    <property type="term" value="P:translation"/>
    <property type="evidence" value="ECO:0007669"/>
    <property type="project" value="InterPro"/>
</dbReference>
<feature type="non-terminal residue" evidence="4">
    <location>
        <position position="87"/>
    </location>
</feature>
<dbReference type="GO" id="GO:0022627">
    <property type="term" value="C:cytosolic small ribosomal subunit"/>
    <property type="evidence" value="ECO:0007669"/>
    <property type="project" value="TreeGrafter"/>
</dbReference>
<evidence type="ECO:0000256" key="1">
    <source>
        <dbReference type="ARBA" id="ARBA00010254"/>
    </source>
</evidence>
<evidence type="ECO:0000313" key="4">
    <source>
        <dbReference type="EMBL" id="SVE23379.1"/>
    </source>
</evidence>
<organism evidence="4">
    <name type="scientific">marine metagenome</name>
    <dbReference type="NCBI Taxonomy" id="408172"/>
    <lineage>
        <taxon>unclassified sequences</taxon>
        <taxon>metagenomes</taxon>
        <taxon>ecological metagenomes</taxon>
    </lineage>
</organism>
<sequence length="87" mass="10311">MDRTAVVEMVWKKRSRLYRKQVRQLARFMVHDPENKCLVGDTVRIEETRPISKSKHWRLMEILSRRQVADVRAIDLESDAVMVTTAE</sequence>
<dbReference type="NCBIfam" id="NF004123">
    <property type="entry name" value="PRK05610.1"/>
    <property type="match status" value="1"/>
</dbReference>
<reference evidence="4" key="1">
    <citation type="submission" date="2018-05" db="EMBL/GenBank/DDBJ databases">
        <authorList>
            <person name="Lanie J.A."/>
            <person name="Ng W.-L."/>
            <person name="Kazmierczak K.M."/>
            <person name="Andrzejewski T.M."/>
            <person name="Davidsen T.M."/>
            <person name="Wayne K.J."/>
            <person name="Tettelin H."/>
            <person name="Glass J.I."/>
            <person name="Rusch D."/>
            <person name="Podicherti R."/>
            <person name="Tsui H.-C.T."/>
            <person name="Winkler M.E."/>
        </authorList>
    </citation>
    <scope>NUCLEOTIDE SEQUENCE</scope>
</reference>
<dbReference type="InterPro" id="IPR019979">
    <property type="entry name" value="Ribosomal_uS17_CS"/>
</dbReference>
<keyword evidence="3" id="KW-0687">Ribonucleoprotein</keyword>
<evidence type="ECO:0008006" key="5">
    <source>
        <dbReference type="Google" id="ProtNLM"/>
    </source>
</evidence>
<dbReference type="AlphaFoldDB" id="A0A383BU32"/>
<dbReference type="Gene3D" id="2.40.50.140">
    <property type="entry name" value="Nucleic acid-binding proteins"/>
    <property type="match status" value="1"/>
</dbReference>
<dbReference type="CDD" id="cd00364">
    <property type="entry name" value="Ribosomal_uS17"/>
    <property type="match status" value="1"/>
</dbReference>
<dbReference type="PRINTS" id="PR00973">
    <property type="entry name" value="RIBOSOMALS17"/>
</dbReference>
<dbReference type="PROSITE" id="PS00056">
    <property type="entry name" value="RIBOSOMAL_S17"/>
    <property type="match status" value="1"/>
</dbReference>
<evidence type="ECO:0000256" key="2">
    <source>
        <dbReference type="ARBA" id="ARBA00022980"/>
    </source>
</evidence>
<protein>
    <recommendedName>
        <fullName evidence="5">30S ribosomal protein S17</fullName>
    </recommendedName>
</protein>
<comment type="similarity">
    <text evidence="1">Belongs to the universal ribosomal protein uS17 family.</text>
</comment>
<dbReference type="InterPro" id="IPR000266">
    <property type="entry name" value="Ribosomal_uS17"/>
</dbReference>
<evidence type="ECO:0000256" key="3">
    <source>
        <dbReference type="ARBA" id="ARBA00023274"/>
    </source>
</evidence>
<gene>
    <name evidence="4" type="ORF">METZ01_LOCUS476233</name>
</gene>
<dbReference type="SUPFAM" id="SSF50249">
    <property type="entry name" value="Nucleic acid-binding proteins"/>
    <property type="match status" value="1"/>
</dbReference>
<dbReference type="Pfam" id="PF00366">
    <property type="entry name" value="Ribosomal_S17"/>
    <property type="match status" value="1"/>
</dbReference>
<keyword evidence="2" id="KW-0689">Ribosomal protein</keyword>
<proteinExistence type="inferred from homology"/>
<dbReference type="GO" id="GO:0003735">
    <property type="term" value="F:structural constituent of ribosome"/>
    <property type="evidence" value="ECO:0007669"/>
    <property type="project" value="InterPro"/>
</dbReference>
<dbReference type="InterPro" id="IPR012340">
    <property type="entry name" value="NA-bd_OB-fold"/>
</dbReference>
<accession>A0A383BU32</accession>
<dbReference type="PANTHER" id="PTHR10744:SF1">
    <property type="entry name" value="SMALL RIBOSOMAL SUBUNIT PROTEIN US17M"/>
    <property type="match status" value="1"/>
</dbReference>